<evidence type="ECO:0000256" key="22">
    <source>
        <dbReference type="RuleBase" id="RU362125"/>
    </source>
</evidence>
<evidence type="ECO:0000259" key="25">
    <source>
        <dbReference type="Pfam" id="PF02771"/>
    </source>
</evidence>
<dbReference type="Gene3D" id="2.40.110.10">
    <property type="entry name" value="Butyryl-CoA Dehydrogenase, subunit A, domain 2"/>
    <property type="match status" value="1"/>
</dbReference>
<evidence type="ECO:0000256" key="20">
    <source>
        <dbReference type="PIRSR" id="PIRSR634183-2"/>
    </source>
</evidence>
<comment type="catalytic activity">
    <reaction evidence="17">
        <text>hexanoyl-CoA + oxidized [electron-transfer flavoprotein] + H(+) = (2E)-hexenoyl-CoA + reduced [electron-transfer flavoprotein]</text>
        <dbReference type="Rhea" id="RHEA:43464"/>
        <dbReference type="Rhea" id="RHEA-COMP:10685"/>
        <dbReference type="Rhea" id="RHEA-COMP:10686"/>
        <dbReference type="ChEBI" id="CHEBI:15378"/>
        <dbReference type="ChEBI" id="CHEBI:57692"/>
        <dbReference type="ChEBI" id="CHEBI:58307"/>
        <dbReference type="ChEBI" id="CHEBI:62077"/>
        <dbReference type="ChEBI" id="CHEBI:62620"/>
    </reaction>
</comment>
<dbReference type="PROSITE" id="PS00072">
    <property type="entry name" value="ACYL_COA_DH_1"/>
    <property type="match status" value="1"/>
</dbReference>
<dbReference type="PANTHER" id="PTHR43884:SF12">
    <property type="entry name" value="ISOVALERYL-COA DEHYDROGENASE, MITOCHONDRIAL-RELATED"/>
    <property type="match status" value="1"/>
</dbReference>
<dbReference type="KEGG" id="acep:105619568"/>
<organism evidence="26 27">
    <name type="scientific">Atta cephalotes</name>
    <name type="common">Leafcutter ant</name>
    <dbReference type="NCBI Taxonomy" id="12957"/>
    <lineage>
        <taxon>Eukaryota</taxon>
        <taxon>Metazoa</taxon>
        <taxon>Ecdysozoa</taxon>
        <taxon>Arthropoda</taxon>
        <taxon>Hexapoda</taxon>
        <taxon>Insecta</taxon>
        <taxon>Pterygota</taxon>
        <taxon>Neoptera</taxon>
        <taxon>Endopterygota</taxon>
        <taxon>Hymenoptera</taxon>
        <taxon>Apocrita</taxon>
        <taxon>Aculeata</taxon>
        <taxon>Formicoidea</taxon>
        <taxon>Formicidae</taxon>
        <taxon>Myrmicinae</taxon>
        <taxon>Atta</taxon>
    </lineage>
</organism>
<comment type="subcellular location">
    <subcellularLocation>
        <location evidence="2">Mitochondrion</location>
    </subcellularLocation>
</comment>
<evidence type="ECO:0000256" key="11">
    <source>
        <dbReference type="ARBA" id="ARBA00023002"/>
    </source>
</evidence>
<dbReference type="InterPro" id="IPR037069">
    <property type="entry name" value="AcylCoA_DH/ox_N_sf"/>
</dbReference>
<evidence type="ECO:0000256" key="14">
    <source>
        <dbReference type="ARBA" id="ARBA00045583"/>
    </source>
</evidence>
<dbReference type="InterPro" id="IPR036250">
    <property type="entry name" value="AcylCo_DH-like_C"/>
</dbReference>
<dbReference type="SUPFAM" id="SSF47203">
    <property type="entry name" value="Acyl-CoA dehydrogenase C-terminal domain-like"/>
    <property type="match status" value="1"/>
</dbReference>
<dbReference type="FunFam" id="1.20.140.10:FF:000003">
    <property type="entry name" value="isovaleryl-CoA dehydrogenase, mitochondrial"/>
    <property type="match status" value="1"/>
</dbReference>
<dbReference type="UniPathway" id="UPA00363">
    <property type="reaction ID" value="UER00860"/>
</dbReference>
<dbReference type="EC" id="1.3.8.1" evidence="6"/>
<dbReference type="EMBL" id="ADTU01014888">
    <property type="status" value="NOT_ANNOTATED_CDS"/>
    <property type="molecule type" value="Genomic_DNA"/>
</dbReference>
<evidence type="ECO:0000259" key="23">
    <source>
        <dbReference type="Pfam" id="PF00441"/>
    </source>
</evidence>
<keyword evidence="12" id="KW-0496">Mitochondrion</keyword>
<evidence type="ECO:0000256" key="21">
    <source>
        <dbReference type="PIRSR" id="PIRSR634183-3"/>
    </source>
</evidence>
<keyword evidence="10" id="KW-0809">Transit peptide</keyword>
<evidence type="ECO:0000256" key="2">
    <source>
        <dbReference type="ARBA" id="ARBA00004173"/>
    </source>
</evidence>
<dbReference type="GO" id="GO:0006552">
    <property type="term" value="P:L-leucine catabolic process"/>
    <property type="evidence" value="ECO:0007669"/>
    <property type="project" value="UniProtKB-UniPathway"/>
</dbReference>
<evidence type="ECO:0000256" key="12">
    <source>
        <dbReference type="ARBA" id="ARBA00023128"/>
    </source>
</evidence>
<dbReference type="EC" id="1.3.8.4" evidence="5"/>
<name>A0A158NG17_ATTCE</name>
<dbReference type="InterPro" id="IPR006089">
    <property type="entry name" value="Acyl-CoA_DH_CS"/>
</dbReference>
<comment type="function">
    <text evidence="14">Catalyzes the conversion of isovaleryl-CoA/3-methylbutanoyl-CoA to 3-methylbut-2-enoyl-CoA as an intermediate step in the leucine (Leu) catabolic pathway. To a lesser extent, is also able to catalyze the oxidation of other saturated short-chain acyl-CoA thioesters as pentanoyl-CoA, hexenoyl-CoA and butenoyl-CoA.</text>
</comment>
<evidence type="ECO:0000256" key="6">
    <source>
        <dbReference type="ARBA" id="ARBA00012046"/>
    </source>
</evidence>
<keyword evidence="27" id="KW-1185">Reference proteome</keyword>
<evidence type="ECO:0000259" key="24">
    <source>
        <dbReference type="Pfam" id="PF02770"/>
    </source>
</evidence>
<feature type="binding site" evidence="20">
    <location>
        <position position="270"/>
    </location>
    <ligand>
        <name>substrate</name>
    </ligand>
</feature>
<comment type="catalytic activity">
    <reaction evidence="15">
        <text>butanoyl-CoA + oxidized [electron-transfer flavoprotein] + H(+) = (2E)-butenoyl-CoA + reduced [electron-transfer flavoprotein]</text>
        <dbReference type="Rhea" id="RHEA:24004"/>
        <dbReference type="Rhea" id="RHEA-COMP:10685"/>
        <dbReference type="Rhea" id="RHEA-COMP:10686"/>
        <dbReference type="ChEBI" id="CHEBI:15378"/>
        <dbReference type="ChEBI" id="CHEBI:57332"/>
        <dbReference type="ChEBI" id="CHEBI:57371"/>
        <dbReference type="ChEBI" id="CHEBI:57692"/>
        <dbReference type="ChEBI" id="CHEBI:58307"/>
        <dbReference type="EC" id="1.3.8.1"/>
    </reaction>
</comment>
<accession>A0A158NG17</accession>
<dbReference type="InterPro" id="IPR009075">
    <property type="entry name" value="AcylCo_DH/oxidase_C"/>
</dbReference>
<gene>
    <name evidence="26" type="primary">105619568</name>
</gene>
<dbReference type="InterPro" id="IPR006091">
    <property type="entry name" value="Acyl-CoA_Oxase/DH_mid-dom"/>
</dbReference>
<feature type="binding site" evidence="21">
    <location>
        <begin position="191"/>
        <end position="193"/>
    </location>
    <ligand>
        <name>FAD</name>
        <dbReference type="ChEBI" id="CHEBI:57692"/>
    </ligand>
</feature>
<dbReference type="PANTHER" id="PTHR43884">
    <property type="entry name" value="ACYL-COA DEHYDROGENASE"/>
    <property type="match status" value="1"/>
</dbReference>
<dbReference type="OrthoDB" id="9988775at2759"/>
<feature type="binding site" evidence="21">
    <location>
        <begin position="158"/>
        <end position="167"/>
    </location>
    <ligand>
        <name>FAD</name>
        <dbReference type="ChEBI" id="CHEBI:57692"/>
    </ligand>
</feature>
<keyword evidence="8 22" id="KW-0285">Flavoprotein</keyword>
<evidence type="ECO:0000256" key="8">
    <source>
        <dbReference type="ARBA" id="ARBA00022630"/>
    </source>
</evidence>
<dbReference type="eggNOG" id="KOG0141">
    <property type="taxonomic scope" value="Eukaryota"/>
</dbReference>
<dbReference type="CDD" id="cd01156">
    <property type="entry name" value="IVD"/>
    <property type="match status" value="1"/>
</dbReference>
<dbReference type="PROSITE" id="PS00073">
    <property type="entry name" value="ACYL_COA_DH_2"/>
    <property type="match status" value="1"/>
</dbReference>
<dbReference type="Gene3D" id="1.20.140.10">
    <property type="entry name" value="Butyryl-CoA Dehydrogenase, subunit A, domain 3"/>
    <property type="match status" value="1"/>
</dbReference>
<comment type="pathway">
    <text evidence="3">Amino-acid degradation; L-leucine degradation; (S)-3-hydroxy-3-methylglutaryl-CoA from 3-isovaleryl-CoA: step 1/3.</text>
</comment>
<dbReference type="Pfam" id="PF02770">
    <property type="entry name" value="Acyl-CoA_dh_M"/>
    <property type="match status" value="1"/>
</dbReference>
<proteinExistence type="inferred from homology"/>
<protein>
    <recommendedName>
        <fullName evidence="7">Isovaleryl-CoA dehydrogenase, mitochondrial</fullName>
        <ecNumber evidence="6">1.3.8.1</ecNumber>
        <ecNumber evidence="5">1.3.8.4</ecNumber>
    </recommendedName>
    <alternativeName>
        <fullName evidence="13">Butyryl-CoA dehydrogenase</fullName>
    </alternativeName>
</protein>
<dbReference type="InterPro" id="IPR034183">
    <property type="entry name" value="IVD"/>
</dbReference>
<evidence type="ECO:0000313" key="27">
    <source>
        <dbReference type="Proteomes" id="UP000005205"/>
    </source>
</evidence>
<dbReference type="Pfam" id="PF00441">
    <property type="entry name" value="Acyl-CoA_dh_1"/>
    <property type="match status" value="1"/>
</dbReference>
<dbReference type="AlphaFoldDB" id="A0A158NG17"/>
<sequence length="420" mass="46327">MFLSRYFIVSRHLANHVGKIGVCHVSNYCKIDESVFGLNDEQKELRSLVFNFVQKELAPKAAEIDQKNNFDELKTFWKKLGKLGLLGPTVKPEYGGAGCTYLDHVIIMEEISRASAAIGLSYGAHSNLCVNQIHRNGTEEQKQKYLPKLCSGEHIGALAMSEPGAGSDVVSMKLRAERKGDYYVLNGNKFWITNAPDADTLIVYARTDPNADKPQHGITAFIVERDTEGFSTGKKLDKLGMRGSNTGELIFEDCKVPAVNILGEINKGIYVLFSGLDLERLILSGGPLGLLQACCDVAFEYAHTRQQFSQYLAKFQMIQGKIADMYTALSASRSYLYSVARACDAGHVNRKNCAAVLLFSAENAMKAASDAIQILGGNGYINDYVTGRLLRDAKLYEIGAGTSEIRRMVISRAITEEYLK</sequence>
<feature type="binding site" evidence="20">
    <location>
        <begin position="400"/>
        <end position="401"/>
    </location>
    <ligand>
        <name>substrate</name>
    </ligand>
</feature>
<evidence type="ECO:0000256" key="10">
    <source>
        <dbReference type="ARBA" id="ARBA00022946"/>
    </source>
</evidence>
<feature type="binding site" evidence="21">
    <location>
        <position position="305"/>
    </location>
    <ligand>
        <name>FAD</name>
        <dbReference type="ChEBI" id="CHEBI:57692"/>
    </ligand>
</feature>
<feature type="domain" description="Acyl-CoA dehydrogenase/oxidase C-terminal" evidence="23">
    <location>
        <begin position="266"/>
        <end position="414"/>
    </location>
</feature>
<evidence type="ECO:0000256" key="9">
    <source>
        <dbReference type="ARBA" id="ARBA00022827"/>
    </source>
</evidence>
<evidence type="ECO:0000256" key="15">
    <source>
        <dbReference type="ARBA" id="ARBA00047736"/>
    </source>
</evidence>
<dbReference type="STRING" id="12957.A0A158NG17"/>
<evidence type="ECO:0000256" key="1">
    <source>
        <dbReference type="ARBA" id="ARBA00001974"/>
    </source>
</evidence>
<dbReference type="Proteomes" id="UP000005205">
    <property type="component" value="Unassembled WGS sequence"/>
</dbReference>
<dbReference type="InParanoid" id="A0A158NG17"/>
<dbReference type="GO" id="GO:0005739">
    <property type="term" value="C:mitochondrion"/>
    <property type="evidence" value="ECO:0007669"/>
    <property type="project" value="UniProtKB-SubCell"/>
</dbReference>
<evidence type="ECO:0000313" key="26">
    <source>
        <dbReference type="EnsemblMetazoa" id="XP_012056475.1"/>
    </source>
</evidence>
<dbReference type="InterPro" id="IPR013786">
    <property type="entry name" value="AcylCoA_DH/ox_N"/>
</dbReference>
<evidence type="ECO:0000256" key="18">
    <source>
        <dbReference type="ARBA" id="ARBA00052875"/>
    </source>
</evidence>
<evidence type="ECO:0000256" key="16">
    <source>
        <dbReference type="ARBA" id="ARBA00048345"/>
    </source>
</evidence>
<feature type="domain" description="Acyl-CoA oxidase/dehydrogenase middle" evidence="24">
    <location>
        <begin position="157"/>
        <end position="254"/>
    </location>
</feature>
<dbReference type="SUPFAM" id="SSF56645">
    <property type="entry name" value="Acyl-CoA dehydrogenase NM domain-like"/>
    <property type="match status" value="1"/>
</dbReference>
<feature type="binding site" evidence="20">
    <location>
        <begin position="277"/>
        <end position="280"/>
    </location>
    <ligand>
        <name>substrate</name>
    </ligand>
</feature>
<reference evidence="26" key="2">
    <citation type="submission" date="2016-04" db="UniProtKB">
        <authorList>
            <consortium name="EnsemblMetazoa"/>
        </authorList>
    </citation>
    <scope>IDENTIFICATION</scope>
</reference>
<reference evidence="27" key="1">
    <citation type="journal article" date="2011" name="PLoS Genet.">
        <title>The genome sequence of the leaf-cutter ant Atta cephalotes reveals insights into its obligate symbiotic lifestyle.</title>
        <authorList>
            <person name="Suen G."/>
            <person name="Teiling C."/>
            <person name="Li L."/>
            <person name="Holt C."/>
            <person name="Abouheif E."/>
            <person name="Bornberg-Bauer E."/>
            <person name="Bouffard P."/>
            <person name="Caldera E.J."/>
            <person name="Cash E."/>
            <person name="Cavanaugh A."/>
            <person name="Denas O."/>
            <person name="Elhaik E."/>
            <person name="Fave M.J."/>
            <person name="Gadau J."/>
            <person name="Gibson J.D."/>
            <person name="Graur D."/>
            <person name="Grubbs K.J."/>
            <person name="Hagen D.E."/>
            <person name="Harkins T.T."/>
            <person name="Helmkampf M."/>
            <person name="Hu H."/>
            <person name="Johnson B.R."/>
            <person name="Kim J."/>
            <person name="Marsh S.E."/>
            <person name="Moeller J.A."/>
            <person name="Munoz-Torres M.C."/>
            <person name="Murphy M.C."/>
            <person name="Naughton M.C."/>
            <person name="Nigam S."/>
            <person name="Overson R."/>
            <person name="Rajakumar R."/>
            <person name="Reese J.T."/>
            <person name="Scott J.J."/>
            <person name="Smith C.R."/>
            <person name="Tao S."/>
            <person name="Tsutsui N.D."/>
            <person name="Viljakainen L."/>
            <person name="Wissler L."/>
            <person name="Yandell M.D."/>
            <person name="Zimmer F."/>
            <person name="Taylor J."/>
            <person name="Slater S.C."/>
            <person name="Clifton S.W."/>
            <person name="Warren W.C."/>
            <person name="Elsik C.G."/>
            <person name="Smith C.D."/>
            <person name="Weinstock G.M."/>
            <person name="Gerardo N.M."/>
            <person name="Currie C.R."/>
        </authorList>
    </citation>
    <scope>NUCLEOTIDE SEQUENCE [LARGE SCALE GENOMIC DNA]</scope>
</reference>
<dbReference type="GO" id="GO:0050660">
    <property type="term" value="F:flavin adenine dinucleotide binding"/>
    <property type="evidence" value="ECO:0007669"/>
    <property type="project" value="InterPro"/>
</dbReference>
<comment type="cofactor">
    <cofactor evidence="1 21 22">
        <name>FAD</name>
        <dbReference type="ChEBI" id="CHEBI:57692"/>
    </cofactor>
</comment>
<evidence type="ECO:0000256" key="19">
    <source>
        <dbReference type="PIRSR" id="PIRSR634183-1"/>
    </source>
</evidence>
<dbReference type="GO" id="GO:0008470">
    <property type="term" value="F:3-methylbutanoyl-CoA dehydrogenase activity"/>
    <property type="evidence" value="ECO:0007669"/>
    <property type="project" value="UniProtKB-EC"/>
</dbReference>
<keyword evidence="11 22" id="KW-0560">Oxidoreductase</keyword>
<dbReference type="FunFam" id="2.40.110.10:FF:000004">
    <property type="entry name" value="Isovaleryl-CoA dehydrogenase, mitochondrial"/>
    <property type="match status" value="1"/>
</dbReference>
<comment type="catalytic activity">
    <reaction evidence="18">
        <text>3-methylbutanoyl-CoA + oxidized [electron-transfer flavoprotein] + H(+) = 3-methylbut-2-enoyl-CoA + reduced [electron-transfer flavoprotein]</text>
        <dbReference type="Rhea" id="RHEA:12276"/>
        <dbReference type="Rhea" id="RHEA-COMP:10685"/>
        <dbReference type="Rhea" id="RHEA-COMP:10686"/>
        <dbReference type="ChEBI" id="CHEBI:15378"/>
        <dbReference type="ChEBI" id="CHEBI:57344"/>
        <dbReference type="ChEBI" id="CHEBI:57345"/>
        <dbReference type="ChEBI" id="CHEBI:57692"/>
        <dbReference type="ChEBI" id="CHEBI:58307"/>
        <dbReference type="EC" id="1.3.8.4"/>
    </reaction>
</comment>
<feature type="active site" description="Proton acceptor" evidence="19">
    <location>
        <position position="279"/>
    </location>
</feature>
<dbReference type="Pfam" id="PF02771">
    <property type="entry name" value="Acyl-CoA_dh_N"/>
    <property type="match status" value="1"/>
</dbReference>
<comment type="catalytic activity">
    <reaction evidence="16">
        <text>pentanoyl-CoA + oxidized [electron-transfer flavoprotein] + H(+) = (2E)-pentenoyl-CoA + reduced [electron-transfer flavoprotein]</text>
        <dbReference type="Rhea" id="RHEA:43456"/>
        <dbReference type="Rhea" id="RHEA-COMP:10685"/>
        <dbReference type="Rhea" id="RHEA-COMP:10686"/>
        <dbReference type="ChEBI" id="CHEBI:15378"/>
        <dbReference type="ChEBI" id="CHEBI:57389"/>
        <dbReference type="ChEBI" id="CHEBI:57692"/>
        <dbReference type="ChEBI" id="CHEBI:58307"/>
        <dbReference type="ChEBI" id="CHEBI:86160"/>
    </reaction>
</comment>
<evidence type="ECO:0000256" key="17">
    <source>
        <dbReference type="ARBA" id="ARBA00048375"/>
    </source>
</evidence>
<feature type="binding site" evidence="21">
    <location>
        <position position="316"/>
    </location>
    <ligand>
        <name>FAD</name>
        <dbReference type="ChEBI" id="CHEBI:57692"/>
    </ligand>
</feature>
<keyword evidence="9 21" id="KW-0274">FAD</keyword>
<dbReference type="FunFam" id="1.10.540.10:FF:000007">
    <property type="entry name" value="Isovaleryl-CoA dehydrogenase, mitochondrial"/>
    <property type="match status" value="1"/>
</dbReference>
<dbReference type="InterPro" id="IPR046373">
    <property type="entry name" value="Acyl-CoA_Oxase/DH_mid-dom_sf"/>
</dbReference>
<comment type="similarity">
    <text evidence="4 22">Belongs to the acyl-CoA dehydrogenase family.</text>
</comment>
<evidence type="ECO:0000256" key="4">
    <source>
        <dbReference type="ARBA" id="ARBA00009347"/>
    </source>
</evidence>
<feature type="binding site" evidence="21">
    <location>
        <begin position="402"/>
        <end position="404"/>
    </location>
    <ligand>
        <name>FAD</name>
        <dbReference type="ChEBI" id="CHEBI:57692"/>
    </ligand>
</feature>
<dbReference type="EnsemblMetazoa" id="XM_012201085.1">
    <property type="protein sequence ID" value="XP_012056475.1"/>
    <property type="gene ID" value="LOC105619568"/>
</dbReference>
<dbReference type="InterPro" id="IPR009100">
    <property type="entry name" value="AcylCoA_DH/oxidase_NM_dom_sf"/>
</dbReference>
<feature type="domain" description="Acyl-CoA dehydrogenase/oxidase N-terminal" evidence="25">
    <location>
        <begin position="39"/>
        <end position="153"/>
    </location>
</feature>
<dbReference type="FunCoup" id="A0A158NG17">
    <property type="interactions" value="1553"/>
</dbReference>
<evidence type="ECO:0000256" key="13">
    <source>
        <dbReference type="ARBA" id="ARBA00031895"/>
    </source>
</evidence>
<feature type="binding site" evidence="21">
    <location>
        <begin position="373"/>
        <end position="377"/>
    </location>
    <ligand>
        <name>FAD</name>
        <dbReference type="ChEBI" id="CHEBI:57692"/>
    </ligand>
</feature>
<evidence type="ECO:0000256" key="7">
    <source>
        <dbReference type="ARBA" id="ARBA00018258"/>
    </source>
</evidence>
<evidence type="ECO:0000256" key="3">
    <source>
        <dbReference type="ARBA" id="ARBA00004898"/>
    </source>
</evidence>
<feature type="binding site" evidence="20">
    <location>
        <position position="167"/>
    </location>
    <ligand>
        <name>substrate</name>
    </ligand>
</feature>
<evidence type="ECO:0000256" key="5">
    <source>
        <dbReference type="ARBA" id="ARBA00012044"/>
    </source>
</evidence>
<dbReference type="Gene3D" id="1.10.540.10">
    <property type="entry name" value="Acyl-CoA dehydrogenase/oxidase, N-terminal domain"/>
    <property type="match status" value="1"/>
</dbReference>